<evidence type="ECO:0000256" key="1">
    <source>
        <dbReference type="SAM" id="MobiDB-lite"/>
    </source>
</evidence>
<sequence length="135" mass="15355">LLDCQVYGSFETNHLREGCDPTFSNLIDLVVAAQKAEAFLNNRSATRDRSRNKGNERKMNKKSQGQWQGQNSQNSGSSNSSGSSGRSRYGPYRCFNYGQQGTRRKLAPTVNRDLHCLKKDHREVRVPQFLFRAVK</sequence>
<keyword evidence="3" id="KW-1185">Reference proteome</keyword>
<gene>
    <name evidence="2" type="ORF">PanWU01x14_007790</name>
</gene>
<reference evidence="3" key="1">
    <citation type="submission" date="2016-06" db="EMBL/GenBank/DDBJ databases">
        <title>Parallel loss of symbiosis genes in relatives of nitrogen-fixing non-legume Parasponia.</title>
        <authorList>
            <person name="Van Velzen R."/>
            <person name="Holmer R."/>
            <person name="Bu F."/>
            <person name="Rutten L."/>
            <person name="Van Zeijl A."/>
            <person name="Liu W."/>
            <person name="Santuari L."/>
            <person name="Cao Q."/>
            <person name="Sharma T."/>
            <person name="Shen D."/>
            <person name="Roswanjaya Y."/>
            <person name="Wardhani T."/>
            <person name="Kalhor M.S."/>
            <person name="Jansen J."/>
            <person name="Van den Hoogen J."/>
            <person name="Gungor B."/>
            <person name="Hartog M."/>
            <person name="Hontelez J."/>
            <person name="Verver J."/>
            <person name="Yang W.-C."/>
            <person name="Schijlen E."/>
            <person name="Repin R."/>
            <person name="Schilthuizen M."/>
            <person name="Schranz E."/>
            <person name="Heidstra R."/>
            <person name="Miyata K."/>
            <person name="Fedorova E."/>
            <person name="Kohlen W."/>
            <person name="Bisseling T."/>
            <person name="Smit S."/>
            <person name="Geurts R."/>
        </authorList>
    </citation>
    <scope>NUCLEOTIDE SEQUENCE [LARGE SCALE GENOMIC DNA]</scope>
    <source>
        <strain evidence="3">cv. WU1-14</strain>
    </source>
</reference>
<protein>
    <submittedName>
        <fullName evidence="2">Uncharacterized protein</fullName>
    </submittedName>
</protein>
<feature type="compositionally biased region" description="Low complexity" evidence="1">
    <location>
        <begin position="63"/>
        <end position="85"/>
    </location>
</feature>
<accession>A0A2P5E463</accession>
<proteinExistence type="predicted"/>
<feature type="region of interest" description="Disordered" evidence="1">
    <location>
        <begin position="40"/>
        <end position="94"/>
    </location>
</feature>
<organism evidence="2 3">
    <name type="scientific">Parasponia andersonii</name>
    <name type="common">Sponia andersonii</name>
    <dbReference type="NCBI Taxonomy" id="3476"/>
    <lineage>
        <taxon>Eukaryota</taxon>
        <taxon>Viridiplantae</taxon>
        <taxon>Streptophyta</taxon>
        <taxon>Embryophyta</taxon>
        <taxon>Tracheophyta</taxon>
        <taxon>Spermatophyta</taxon>
        <taxon>Magnoliopsida</taxon>
        <taxon>eudicotyledons</taxon>
        <taxon>Gunneridae</taxon>
        <taxon>Pentapetalae</taxon>
        <taxon>rosids</taxon>
        <taxon>fabids</taxon>
        <taxon>Rosales</taxon>
        <taxon>Cannabaceae</taxon>
        <taxon>Parasponia</taxon>
    </lineage>
</organism>
<feature type="compositionally biased region" description="Basic and acidic residues" evidence="1">
    <location>
        <begin position="45"/>
        <end position="58"/>
    </location>
</feature>
<comment type="caution">
    <text evidence="2">The sequence shown here is derived from an EMBL/GenBank/DDBJ whole genome shotgun (WGS) entry which is preliminary data.</text>
</comment>
<evidence type="ECO:0000313" key="3">
    <source>
        <dbReference type="Proteomes" id="UP000237105"/>
    </source>
</evidence>
<dbReference type="Proteomes" id="UP000237105">
    <property type="component" value="Unassembled WGS sequence"/>
</dbReference>
<dbReference type="EMBL" id="JXTB01000002">
    <property type="protein sequence ID" value="PON80329.1"/>
    <property type="molecule type" value="Genomic_DNA"/>
</dbReference>
<dbReference type="AlphaFoldDB" id="A0A2P5E463"/>
<feature type="non-terminal residue" evidence="2">
    <location>
        <position position="1"/>
    </location>
</feature>
<evidence type="ECO:0000313" key="2">
    <source>
        <dbReference type="EMBL" id="PON80329.1"/>
    </source>
</evidence>
<name>A0A2P5E463_PARAD</name>